<name>A0ABD6ARN7_9EURY</name>
<dbReference type="EMBL" id="JBHUDC010000002">
    <property type="protein sequence ID" value="MFD1512550.1"/>
    <property type="molecule type" value="Genomic_DNA"/>
</dbReference>
<dbReference type="Proteomes" id="UP001597187">
    <property type="component" value="Unassembled WGS sequence"/>
</dbReference>
<organism evidence="1 2">
    <name type="scientific">Halomarina rubra</name>
    <dbReference type="NCBI Taxonomy" id="2071873"/>
    <lineage>
        <taxon>Archaea</taxon>
        <taxon>Methanobacteriati</taxon>
        <taxon>Methanobacteriota</taxon>
        <taxon>Stenosarchaea group</taxon>
        <taxon>Halobacteria</taxon>
        <taxon>Halobacteriales</taxon>
        <taxon>Natronomonadaceae</taxon>
        <taxon>Halomarina</taxon>
    </lineage>
</organism>
<accession>A0ABD6ARN7</accession>
<keyword evidence="2" id="KW-1185">Reference proteome</keyword>
<dbReference type="SUPFAM" id="SSF56655">
    <property type="entry name" value="Carbohydrate phosphatase"/>
    <property type="match status" value="1"/>
</dbReference>
<reference evidence="1 2" key="1">
    <citation type="journal article" date="2019" name="Int. J. Syst. Evol. Microbiol.">
        <title>The Global Catalogue of Microorganisms (GCM) 10K type strain sequencing project: providing services to taxonomists for standard genome sequencing and annotation.</title>
        <authorList>
            <consortium name="The Broad Institute Genomics Platform"/>
            <consortium name="The Broad Institute Genome Sequencing Center for Infectious Disease"/>
            <person name="Wu L."/>
            <person name="Ma J."/>
        </authorList>
    </citation>
    <scope>NUCLEOTIDE SEQUENCE [LARGE SCALE GENOMIC DNA]</scope>
    <source>
        <strain evidence="1 2">CGMCC 1.12563</strain>
    </source>
</reference>
<sequence>MDTLLLLGESSGVVSTTPDYRFALDPIDGTADMFEADEKVS</sequence>
<comment type="caution">
    <text evidence="1">The sequence shown here is derived from an EMBL/GenBank/DDBJ whole genome shotgun (WGS) entry which is preliminary data.</text>
</comment>
<dbReference type="RefSeq" id="WP_305794320.1">
    <property type="nucleotide sequence ID" value="NZ_JALXFV010000002.1"/>
</dbReference>
<gene>
    <name evidence="1" type="ORF">ACFSBT_04555</name>
</gene>
<evidence type="ECO:0008006" key="3">
    <source>
        <dbReference type="Google" id="ProtNLM"/>
    </source>
</evidence>
<protein>
    <recommendedName>
        <fullName evidence="3">Fructose-bisphosphatase</fullName>
    </recommendedName>
</protein>
<dbReference type="AlphaFoldDB" id="A0ABD6ARN7"/>
<evidence type="ECO:0000313" key="2">
    <source>
        <dbReference type="Proteomes" id="UP001597187"/>
    </source>
</evidence>
<evidence type="ECO:0000313" key="1">
    <source>
        <dbReference type="EMBL" id="MFD1512550.1"/>
    </source>
</evidence>
<proteinExistence type="predicted"/>